<feature type="transmembrane region" description="Helical" evidence="1">
    <location>
        <begin position="115"/>
        <end position="133"/>
    </location>
</feature>
<feature type="transmembrane region" description="Helical" evidence="1">
    <location>
        <begin position="88"/>
        <end position="108"/>
    </location>
</feature>
<evidence type="ECO:0000313" key="3">
    <source>
        <dbReference type="Proteomes" id="UP000029723"/>
    </source>
</evidence>
<keyword evidence="1" id="KW-0472">Membrane</keyword>
<feature type="transmembrane region" description="Helical" evidence="1">
    <location>
        <begin position="59"/>
        <end position="82"/>
    </location>
</feature>
<keyword evidence="1" id="KW-0812">Transmembrane</keyword>
<comment type="caution">
    <text evidence="2">The sequence shown here is derived from an EMBL/GenBank/DDBJ whole genome shotgun (WGS) entry which is preliminary data.</text>
</comment>
<dbReference type="AlphaFoldDB" id="A0A098YPL1"/>
<proteinExistence type="predicted"/>
<reference evidence="2 3" key="1">
    <citation type="submission" date="2014-07" db="EMBL/GenBank/DDBJ databases">
        <authorList>
            <person name="McCorrison J."/>
            <person name="Sanka R."/>
            <person name="Torralba M."/>
            <person name="Gillis M."/>
            <person name="Haft D.H."/>
            <person name="Methe B."/>
            <person name="Sutton G."/>
            <person name="Nelson K.E."/>
        </authorList>
    </citation>
    <scope>NUCLEOTIDE SEQUENCE [LARGE SCALE GENOMIC DNA]</scope>
    <source>
        <strain evidence="2 3">S9-PR14</strain>
    </source>
</reference>
<evidence type="ECO:0000256" key="1">
    <source>
        <dbReference type="SAM" id="Phobius"/>
    </source>
</evidence>
<sequence length="176" mass="20904">MTKLKLIMILLPVVFMLHEYEEIIMFRHWLDRNRDELKRRFPQFGQFLARRGHFDYSTATFAIGTVHEFILISLISFCAVWLDAYQWWFAAFAGYSLHLIVHLAQWAIYRKYIPVIITTILTLPYCVYAFVELAKTSILSPLQMFLWSVVGIILTVLSLLSAFFVMSKFQQWQDRH</sequence>
<protein>
    <recommendedName>
        <fullName evidence="4">HXXEE domain-containing protein</fullName>
    </recommendedName>
</protein>
<gene>
    <name evidence="2" type="ORF">HMPREF9304_11770</name>
</gene>
<dbReference type="OrthoDB" id="5195477at2"/>
<name>A0A098YPL1_9BACT</name>
<evidence type="ECO:0008006" key="4">
    <source>
        <dbReference type="Google" id="ProtNLM"/>
    </source>
</evidence>
<dbReference type="Proteomes" id="UP000029723">
    <property type="component" value="Unassembled WGS sequence"/>
</dbReference>
<dbReference type="Pfam" id="PF13787">
    <property type="entry name" value="HXXEE"/>
    <property type="match status" value="1"/>
</dbReference>
<dbReference type="EMBL" id="JRPQ01000183">
    <property type="protein sequence ID" value="KGI21182.1"/>
    <property type="molecule type" value="Genomic_DNA"/>
</dbReference>
<organism evidence="2 3">
    <name type="scientific">Hoylesella timonensis S9-PR14</name>
    <dbReference type="NCBI Taxonomy" id="1401062"/>
    <lineage>
        <taxon>Bacteria</taxon>
        <taxon>Pseudomonadati</taxon>
        <taxon>Bacteroidota</taxon>
        <taxon>Bacteroidia</taxon>
        <taxon>Bacteroidales</taxon>
        <taxon>Prevotellaceae</taxon>
        <taxon>Hoylesella</taxon>
    </lineage>
</organism>
<keyword evidence="1" id="KW-1133">Transmembrane helix</keyword>
<dbReference type="InterPro" id="IPR025671">
    <property type="entry name" value="HXXEE"/>
</dbReference>
<dbReference type="RefSeq" id="WP_036929127.1">
    <property type="nucleotide sequence ID" value="NZ_JRPQ01000183.1"/>
</dbReference>
<accession>A0A098YPL1</accession>
<evidence type="ECO:0000313" key="2">
    <source>
        <dbReference type="EMBL" id="KGI21182.1"/>
    </source>
</evidence>
<feature type="transmembrane region" description="Helical" evidence="1">
    <location>
        <begin position="145"/>
        <end position="166"/>
    </location>
</feature>